<dbReference type="Proteomes" id="UP000226031">
    <property type="component" value="Unassembled WGS sequence"/>
</dbReference>
<evidence type="ECO:0000313" key="4">
    <source>
        <dbReference type="Proteomes" id="UP000226031"/>
    </source>
</evidence>
<feature type="compositionally biased region" description="Polar residues" evidence="2">
    <location>
        <begin position="60"/>
        <end position="74"/>
    </location>
</feature>
<feature type="region of interest" description="Disordered" evidence="2">
    <location>
        <begin position="57"/>
        <end position="90"/>
    </location>
</feature>
<reference evidence="3 4" key="1">
    <citation type="submission" date="2017-10" db="EMBL/GenBank/DDBJ databases">
        <title>Comparative genomics in systemic dimorphic fungi from Ajellomycetaceae.</title>
        <authorList>
            <person name="Munoz J.F."/>
            <person name="Mcewen J.G."/>
            <person name="Clay O.K."/>
            <person name="Cuomo C.A."/>
        </authorList>
    </citation>
    <scope>NUCLEOTIDE SEQUENCE [LARGE SCALE GENOMIC DNA]</scope>
    <source>
        <strain evidence="3 4">UAMH4076</strain>
    </source>
</reference>
<protein>
    <submittedName>
        <fullName evidence="3">Uncharacterized protein</fullName>
    </submittedName>
</protein>
<dbReference type="AlphaFoldDB" id="A0A2B7ZH22"/>
<proteinExistence type="predicted"/>
<organism evidence="3 4">
    <name type="scientific">[Emmonsia] crescens</name>
    <dbReference type="NCBI Taxonomy" id="73230"/>
    <lineage>
        <taxon>Eukaryota</taxon>
        <taxon>Fungi</taxon>
        <taxon>Dikarya</taxon>
        <taxon>Ascomycota</taxon>
        <taxon>Pezizomycotina</taxon>
        <taxon>Eurotiomycetes</taxon>
        <taxon>Eurotiomycetidae</taxon>
        <taxon>Onygenales</taxon>
        <taxon>Ajellomycetaceae</taxon>
        <taxon>Emergomyces</taxon>
    </lineage>
</organism>
<evidence type="ECO:0000256" key="2">
    <source>
        <dbReference type="SAM" id="MobiDB-lite"/>
    </source>
</evidence>
<accession>A0A2B7ZH22</accession>
<dbReference type="EMBL" id="PDND01000097">
    <property type="protein sequence ID" value="PGH32312.1"/>
    <property type="molecule type" value="Genomic_DNA"/>
</dbReference>
<evidence type="ECO:0000256" key="1">
    <source>
        <dbReference type="SAM" id="Coils"/>
    </source>
</evidence>
<comment type="caution">
    <text evidence="3">The sequence shown here is derived from an EMBL/GenBank/DDBJ whole genome shotgun (WGS) entry which is preliminary data.</text>
</comment>
<feature type="coiled-coil region" evidence="1">
    <location>
        <begin position="26"/>
        <end position="53"/>
    </location>
</feature>
<gene>
    <name evidence="3" type="ORF">GX50_04907</name>
</gene>
<name>A0A2B7ZH22_9EURO</name>
<keyword evidence="1" id="KW-0175">Coiled coil</keyword>
<evidence type="ECO:0000313" key="3">
    <source>
        <dbReference type="EMBL" id="PGH32312.1"/>
    </source>
</evidence>
<keyword evidence="4" id="KW-1185">Reference proteome</keyword>
<sequence>MPRNGNTAADKDGSPESHLAQAFKDIANGEITASALENHLTSLEEKIEALLAAIEKPGNSDENAASASTTPNLENRTDTRDNNNNNNNNE</sequence>